<evidence type="ECO:0000313" key="2">
    <source>
        <dbReference type="EMBL" id="GLC58236.1"/>
    </source>
</evidence>
<feature type="compositionally biased region" description="Gly residues" evidence="1">
    <location>
        <begin position="679"/>
        <end position="691"/>
    </location>
</feature>
<dbReference type="AlphaFoldDB" id="A0A9W6BVG6"/>
<keyword evidence="3" id="KW-1185">Reference proteome</keyword>
<sequence length="993" mass="102324">MAPAVREPAGLMPPALGAGQAVYGTGRALSYSNQQPPLEARGNGRPTAPTASSCTPYLMAKREAVPQQDPAGCNDSPLMDLPATQMLPPEVSAALSCLAAAAAGLLQESRQRLQQQQQQQQEQAGHGSSCGSGPPTQLIRQLDRLLQPVLRGLMNPDRGVAAALALAIAQDTALLGALRTITAVASHDSLPQSRRPLAETEDGSHGAELTLQRLALRIHAEAFSALLALPPLQADLACRRPPGGSQPTVQPPAVAAAVGWARSLLQAQALQCVSQRLAAQREAARQLVRKLCSRHAGRSANKENLPPVPALTVPVVQTADAALRYRAGSGTRKLAAVIAEELSATCRVLSSIVVLAMRPHHEDKPSSRQQPPPGVGYGGCGDGNTAAGGVSYMYELAAALAGSNILEHTAQALRASLELLTAAAAALRRGPAGSRAIEEVQNTLGTALADYTTAGHLLITHVRLSADLPLTAPGVQSGGPVASVPAVGAGESGSDMTAAAAARPPPPPSATLLLRRALSGRYVQSLVHLAAEAVLCAADGAPTRGRFMRPAMMQRLQRAFVPGADNPLQRQGVLVAPDLTTTQLQNLVMAASCGLLRCPVSGGWRPVLDLLLRLGRLAVASGQYWEEQARQQQQQQQQREQQQAGLVAAQREDVAVAPDESLITLSSPLTGHYPADHTGGYGGSSSGGGGNRIAHRPAASPQRVVLPRGTACCCLALAALRCIATAVRRHISAGPAATTTDWWGVAVVDRWRLTVDIVAHVPWWLQPDGEALLADCLRPHPHHPQRQQPAEGATSSAAAVAAGSGGAPLLTGQPPTDVAAALAGGLLPCLERLLRRAGREPCSSTGGSGGPVVRLLRRLLLDTAGFALLPLLVHGEPRQVVAFITSLGKLCSGGGGGGDTPGGSSTASVRELAISLGCKLLDDAGSEMKRLGGLHSAPPAPALQQLGLVASEAARRALPPLAAWLVGMAASLQAPGAQQGVDGTSMSPSSSPG</sequence>
<evidence type="ECO:0000256" key="1">
    <source>
        <dbReference type="SAM" id="MobiDB-lite"/>
    </source>
</evidence>
<feature type="region of interest" description="Disordered" evidence="1">
    <location>
        <begin position="360"/>
        <end position="380"/>
    </location>
</feature>
<reference evidence="2 3" key="1">
    <citation type="journal article" date="2023" name="Commun. Biol.">
        <title>Reorganization of the ancestral sex-determining regions during the evolution of trioecy in Pleodorina starrii.</title>
        <authorList>
            <person name="Takahashi K."/>
            <person name="Suzuki S."/>
            <person name="Kawai-Toyooka H."/>
            <person name="Yamamoto K."/>
            <person name="Hamaji T."/>
            <person name="Ootsuki R."/>
            <person name="Yamaguchi H."/>
            <person name="Kawachi M."/>
            <person name="Higashiyama T."/>
            <person name="Nozaki H."/>
        </authorList>
    </citation>
    <scope>NUCLEOTIDE SEQUENCE [LARGE SCALE GENOMIC DNA]</scope>
    <source>
        <strain evidence="2 3">NIES-4479</strain>
    </source>
</reference>
<feature type="region of interest" description="Disordered" evidence="1">
    <location>
        <begin position="29"/>
        <end position="53"/>
    </location>
</feature>
<feature type="compositionally biased region" description="Low complexity" evidence="1">
    <location>
        <begin position="111"/>
        <end position="123"/>
    </location>
</feature>
<dbReference type="EMBL" id="BRXU01000022">
    <property type="protein sequence ID" value="GLC58236.1"/>
    <property type="molecule type" value="Genomic_DNA"/>
</dbReference>
<organism evidence="2 3">
    <name type="scientific">Pleodorina starrii</name>
    <dbReference type="NCBI Taxonomy" id="330485"/>
    <lineage>
        <taxon>Eukaryota</taxon>
        <taxon>Viridiplantae</taxon>
        <taxon>Chlorophyta</taxon>
        <taxon>core chlorophytes</taxon>
        <taxon>Chlorophyceae</taxon>
        <taxon>CS clade</taxon>
        <taxon>Chlamydomonadales</taxon>
        <taxon>Volvocaceae</taxon>
        <taxon>Pleodorina</taxon>
    </lineage>
</organism>
<comment type="caution">
    <text evidence="2">The sequence shown here is derived from an EMBL/GenBank/DDBJ whole genome shotgun (WGS) entry which is preliminary data.</text>
</comment>
<evidence type="ECO:0000313" key="3">
    <source>
        <dbReference type="Proteomes" id="UP001165080"/>
    </source>
</evidence>
<dbReference type="Proteomes" id="UP001165080">
    <property type="component" value="Unassembled WGS sequence"/>
</dbReference>
<feature type="region of interest" description="Disordered" evidence="1">
    <location>
        <begin position="776"/>
        <end position="798"/>
    </location>
</feature>
<feature type="region of interest" description="Disordered" evidence="1">
    <location>
        <begin position="667"/>
        <end position="695"/>
    </location>
</feature>
<accession>A0A9W6BVG6</accession>
<feature type="compositionally biased region" description="Low complexity" evidence="1">
    <location>
        <begin position="786"/>
        <end position="798"/>
    </location>
</feature>
<protein>
    <submittedName>
        <fullName evidence="2">Uncharacterized protein</fullName>
    </submittedName>
</protein>
<name>A0A9W6BVG6_9CHLO</name>
<feature type="region of interest" description="Disordered" evidence="1">
    <location>
        <begin position="111"/>
        <end position="137"/>
    </location>
</feature>
<gene>
    <name evidence="2" type="primary">PLEST005479</name>
    <name evidence="2" type="ORF">PLESTB_001336400</name>
</gene>
<proteinExistence type="predicted"/>